<dbReference type="Ensembl" id="ENSAPLT00020005059.1">
    <property type="protein sequence ID" value="ENSAPLP00020004690.1"/>
    <property type="gene ID" value="ENSAPLG00020003468.1"/>
</dbReference>
<evidence type="ECO:0000313" key="1">
    <source>
        <dbReference type="Ensembl" id="ENSAPLP00020004690.1"/>
    </source>
</evidence>
<sequence length="82" mass="8652">MAAAGPRGAGAAPPGYTALAVKFGERQRSPHCLLVKEHRVREGPGDAHPPARTLFVLNVPPYCGPVTVLSIAAQMHHARACF</sequence>
<dbReference type="Proteomes" id="UP000694400">
    <property type="component" value="Chromosome 1"/>
</dbReference>
<organism evidence="1 2">
    <name type="scientific">Anas platyrhynchos</name>
    <name type="common">Mallard</name>
    <name type="synonym">Anas boschas</name>
    <dbReference type="NCBI Taxonomy" id="8839"/>
    <lineage>
        <taxon>Eukaryota</taxon>
        <taxon>Metazoa</taxon>
        <taxon>Chordata</taxon>
        <taxon>Craniata</taxon>
        <taxon>Vertebrata</taxon>
        <taxon>Euteleostomi</taxon>
        <taxon>Archelosauria</taxon>
        <taxon>Archosauria</taxon>
        <taxon>Dinosauria</taxon>
        <taxon>Saurischia</taxon>
        <taxon>Theropoda</taxon>
        <taxon>Coelurosauria</taxon>
        <taxon>Aves</taxon>
        <taxon>Neognathae</taxon>
        <taxon>Galloanserae</taxon>
        <taxon>Anseriformes</taxon>
        <taxon>Anatidae</taxon>
        <taxon>Anatinae</taxon>
        <taxon>Anas</taxon>
    </lineage>
</organism>
<proteinExistence type="predicted"/>
<reference evidence="1" key="1">
    <citation type="submission" date="2019-08" db="EMBL/GenBank/DDBJ databases">
        <title>Three high-quality genomes provides insights into domestication of ducks.</title>
        <authorList>
            <person name="Hou Z.C."/>
            <person name="Zhu F."/>
            <person name="Yin Z.T."/>
            <person name="Zhang F."/>
        </authorList>
    </citation>
    <scope>NUCLEOTIDE SEQUENCE [LARGE SCALE GENOMIC DNA]</scope>
</reference>
<protein>
    <submittedName>
        <fullName evidence="1">Uncharacterized protein</fullName>
    </submittedName>
</protein>
<name>A0A8B9R1T4_ANAPL</name>
<reference evidence="1" key="3">
    <citation type="submission" date="2025-09" db="UniProtKB">
        <authorList>
            <consortium name="Ensembl"/>
        </authorList>
    </citation>
    <scope>IDENTIFICATION</scope>
</reference>
<reference evidence="1" key="2">
    <citation type="submission" date="2025-08" db="UniProtKB">
        <authorList>
            <consortium name="Ensembl"/>
        </authorList>
    </citation>
    <scope>IDENTIFICATION</scope>
</reference>
<evidence type="ECO:0000313" key="2">
    <source>
        <dbReference type="Proteomes" id="UP000694400"/>
    </source>
</evidence>
<accession>A0A8B9R1T4</accession>
<dbReference type="AlphaFoldDB" id="A0A8B9R1T4"/>